<proteinExistence type="predicted"/>
<dbReference type="PANTHER" id="PTHR11012">
    <property type="entry name" value="PROTEIN KINASE-LIKE DOMAIN-CONTAINING"/>
    <property type="match status" value="1"/>
</dbReference>
<organism evidence="2 3">
    <name type="scientific">Ceratina calcarata</name>
    <dbReference type="NCBI Taxonomy" id="156304"/>
    <lineage>
        <taxon>Eukaryota</taxon>
        <taxon>Metazoa</taxon>
        <taxon>Ecdysozoa</taxon>
        <taxon>Arthropoda</taxon>
        <taxon>Hexapoda</taxon>
        <taxon>Insecta</taxon>
        <taxon>Pterygota</taxon>
        <taxon>Neoptera</taxon>
        <taxon>Endopterygota</taxon>
        <taxon>Hymenoptera</taxon>
        <taxon>Apocrita</taxon>
        <taxon>Aculeata</taxon>
        <taxon>Apoidea</taxon>
        <taxon>Anthophila</taxon>
        <taxon>Apidae</taxon>
        <taxon>Ceratina</taxon>
        <taxon>Zadontomerus</taxon>
    </lineage>
</organism>
<evidence type="ECO:0000259" key="1">
    <source>
        <dbReference type="SMART" id="SM00587"/>
    </source>
</evidence>
<evidence type="ECO:0000313" key="3">
    <source>
        <dbReference type="RefSeq" id="XP_017893445.1"/>
    </source>
</evidence>
<feature type="domain" description="CHK kinase-like" evidence="1">
    <location>
        <begin position="133"/>
        <end position="326"/>
    </location>
</feature>
<dbReference type="KEGG" id="ccal:108633031"/>
<protein>
    <submittedName>
        <fullName evidence="3">Uncharacterized protein LOC108633031</fullName>
    </submittedName>
</protein>
<dbReference type="Pfam" id="PF02958">
    <property type="entry name" value="EcKL"/>
    <property type="match status" value="1"/>
</dbReference>
<dbReference type="SUPFAM" id="SSF56112">
    <property type="entry name" value="Protein kinase-like (PK-like)"/>
    <property type="match status" value="1"/>
</dbReference>
<dbReference type="GeneID" id="108633031"/>
<dbReference type="PANTHER" id="PTHR11012:SF56">
    <property type="entry name" value="CHK KINASE-LIKE DOMAIN-CONTAINING PROTEIN-RELATED"/>
    <property type="match status" value="1"/>
</dbReference>
<sequence length="408" mass="47293">MSAEMALETPSWLNIDFAERILRLSEDDSTIQVIDVFTKRATNKGDNYTSDMMRVTIEFSRKQGDKRVNDKKALIFKFEPMEEGPRQDLIRKIQIFDTEIAMLSDTLKKMNDMLGCRLGAHIYHVRMERPLCLIMEDLATLGFRMANRQLGLDLTHTMMTIRALAKFHASSVALCEKEPKQKAIYWKGMFSSEYPEDIVNFMVTSSKGIAAEVDKWPELGKRYGDKIRSIVPKLYEKSLEVMKRNDDEFNVINHGDCWVNNMMFRYDENSKPIEHIFVDFQLCVYNSPAIDLHYFLATSPSEEVYTNHLEEVKEEYLRTLTLTMQKLNCKTSPPTMDELKRTLKERAFYALVASFTVLPLVVANKEDVIEVDELVNKDASLTYLTGEQLRKILTRRIPEFDELGLLDP</sequence>
<dbReference type="Proteomes" id="UP000694925">
    <property type="component" value="Unplaced"/>
</dbReference>
<dbReference type="SMART" id="SM00587">
    <property type="entry name" value="CHK"/>
    <property type="match status" value="1"/>
</dbReference>
<gene>
    <name evidence="3" type="primary">LOC108633031</name>
</gene>
<dbReference type="InterPro" id="IPR015897">
    <property type="entry name" value="CHK_kinase-like"/>
</dbReference>
<accession>A0AAJ7JH49</accession>
<reference evidence="3" key="1">
    <citation type="submission" date="2025-08" db="UniProtKB">
        <authorList>
            <consortium name="RefSeq"/>
        </authorList>
    </citation>
    <scope>IDENTIFICATION</scope>
    <source>
        <tissue evidence="3">Whole body</tissue>
    </source>
</reference>
<dbReference type="InterPro" id="IPR011009">
    <property type="entry name" value="Kinase-like_dom_sf"/>
</dbReference>
<dbReference type="RefSeq" id="XP_017893445.1">
    <property type="nucleotide sequence ID" value="XM_018037956.2"/>
</dbReference>
<keyword evidence="2" id="KW-1185">Reference proteome</keyword>
<name>A0AAJ7JH49_9HYME</name>
<dbReference type="InterPro" id="IPR004119">
    <property type="entry name" value="EcKL"/>
</dbReference>
<dbReference type="AlphaFoldDB" id="A0AAJ7JH49"/>
<evidence type="ECO:0000313" key="2">
    <source>
        <dbReference type="Proteomes" id="UP000694925"/>
    </source>
</evidence>
<dbReference type="Gene3D" id="3.90.1200.10">
    <property type="match status" value="1"/>
</dbReference>